<dbReference type="Pfam" id="PF00612">
    <property type="entry name" value="IQ"/>
    <property type="match status" value="1"/>
</dbReference>
<dbReference type="GO" id="GO:0016301">
    <property type="term" value="F:kinase activity"/>
    <property type="evidence" value="ECO:0007669"/>
    <property type="project" value="UniProtKB-KW"/>
</dbReference>
<evidence type="ECO:0000256" key="1">
    <source>
        <dbReference type="ARBA" id="ARBA00022679"/>
    </source>
</evidence>
<evidence type="ECO:0000313" key="5">
    <source>
        <dbReference type="EMBL" id="KAL3872034.1"/>
    </source>
</evidence>
<dbReference type="Pfam" id="PF00406">
    <property type="entry name" value="ADK"/>
    <property type="match status" value="2"/>
</dbReference>
<organism evidence="5 6">
    <name type="scientific">Sinanodonta woodiana</name>
    <name type="common">Chinese pond mussel</name>
    <name type="synonym">Anodonta woodiana</name>
    <dbReference type="NCBI Taxonomy" id="1069815"/>
    <lineage>
        <taxon>Eukaryota</taxon>
        <taxon>Metazoa</taxon>
        <taxon>Spiralia</taxon>
        <taxon>Lophotrochozoa</taxon>
        <taxon>Mollusca</taxon>
        <taxon>Bivalvia</taxon>
        <taxon>Autobranchia</taxon>
        <taxon>Heteroconchia</taxon>
        <taxon>Palaeoheterodonta</taxon>
        <taxon>Unionida</taxon>
        <taxon>Unionoidea</taxon>
        <taxon>Unionidae</taxon>
        <taxon>Unioninae</taxon>
        <taxon>Sinanodonta</taxon>
    </lineage>
</organism>
<feature type="compositionally biased region" description="Basic and acidic residues" evidence="4">
    <location>
        <begin position="96"/>
        <end position="109"/>
    </location>
</feature>
<feature type="compositionally biased region" description="Basic and acidic residues" evidence="4">
    <location>
        <begin position="351"/>
        <end position="361"/>
    </location>
</feature>
<evidence type="ECO:0008006" key="7">
    <source>
        <dbReference type="Google" id="ProtNLM"/>
    </source>
</evidence>
<keyword evidence="3" id="KW-0418">Kinase</keyword>
<dbReference type="AlphaFoldDB" id="A0ABD3WDP3"/>
<dbReference type="InterPro" id="IPR000048">
    <property type="entry name" value="IQ_motif_EF-hand-BS"/>
</dbReference>
<dbReference type="Proteomes" id="UP001634394">
    <property type="component" value="Unassembled WGS sequence"/>
</dbReference>
<keyword evidence="2" id="KW-0547">Nucleotide-binding</keyword>
<dbReference type="CDD" id="cd01428">
    <property type="entry name" value="ADK"/>
    <property type="match status" value="2"/>
</dbReference>
<feature type="compositionally biased region" description="Basic and acidic residues" evidence="4">
    <location>
        <begin position="681"/>
        <end position="690"/>
    </location>
</feature>
<dbReference type="SUPFAM" id="SSF52540">
    <property type="entry name" value="P-loop containing nucleoside triphosphate hydrolases"/>
    <property type="match status" value="2"/>
</dbReference>
<dbReference type="InterPro" id="IPR000850">
    <property type="entry name" value="Adenylat/UMP-CMP_kin"/>
</dbReference>
<comment type="caution">
    <text evidence="5">The sequence shown here is derived from an EMBL/GenBank/DDBJ whole genome shotgun (WGS) entry which is preliminary data.</text>
</comment>
<dbReference type="SMART" id="SM00015">
    <property type="entry name" value="IQ"/>
    <property type="match status" value="1"/>
</dbReference>
<name>A0ABD3WDP3_SINWO</name>
<dbReference type="EMBL" id="JBJQND010000007">
    <property type="protein sequence ID" value="KAL3872034.1"/>
    <property type="molecule type" value="Genomic_DNA"/>
</dbReference>
<evidence type="ECO:0000256" key="3">
    <source>
        <dbReference type="ARBA" id="ARBA00022777"/>
    </source>
</evidence>
<evidence type="ECO:0000256" key="4">
    <source>
        <dbReference type="SAM" id="MobiDB-lite"/>
    </source>
</evidence>
<feature type="region of interest" description="Disordered" evidence="4">
    <location>
        <begin position="351"/>
        <end position="381"/>
    </location>
</feature>
<accession>A0ABD3WDP3</accession>
<dbReference type="PROSITE" id="PS50096">
    <property type="entry name" value="IQ"/>
    <property type="match status" value="1"/>
</dbReference>
<gene>
    <name evidence="5" type="ORF">ACJMK2_040003</name>
</gene>
<dbReference type="HAMAP" id="MF_00235">
    <property type="entry name" value="Adenylate_kinase_Adk"/>
    <property type="match status" value="2"/>
</dbReference>
<evidence type="ECO:0000313" key="6">
    <source>
        <dbReference type="Proteomes" id="UP001634394"/>
    </source>
</evidence>
<reference evidence="5 6" key="1">
    <citation type="submission" date="2024-11" db="EMBL/GenBank/DDBJ databases">
        <title>Chromosome-level genome assembly of the freshwater bivalve Anodonta woodiana.</title>
        <authorList>
            <person name="Chen X."/>
        </authorList>
    </citation>
    <scope>NUCLEOTIDE SEQUENCE [LARGE SCALE GENOMIC DNA]</scope>
    <source>
        <strain evidence="5">MN2024</strain>
        <tissue evidence="5">Gills</tissue>
    </source>
</reference>
<dbReference type="SUPFAM" id="SSF47391">
    <property type="entry name" value="Dimerization-anchoring domain of cAMP-dependent PK regulatory subunit"/>
    <property type="match status" value="1"/>
</dbReference>
<dbReference type="CDD" id="cd22978">
    <property type="entry name" value="DD_AK5"/>
    <property type="match status" value="1"/>
</dbReference>
<keyword evidence="1" id="KW-0808">Transferase</keyword>
<proteinExistence type="inferred from homology"/>
<dbReference type="Gene3D" id="3.40.50.300">
    <property type="entry name" value="P-loop containing nucleotide triphosphate hydrolases"/>
    <property type="match status" value="2"/>
</dbReference>
<sequence>MSTEEAKSYLAKREIPRLFESLMTGLMYNRPGDHVQYLIDCLVKVKDKGQENITWSSFVDIRRTKTPLPPISSNDKKGHKSKGGSRSGSRNGQRPLSRERSRTPVDELKREITTSPLPPIPIARKDIPECPIVFIMGGPGSGKLTQVQRLISIYEGWVHLSMGDILRAEIAKRGTADEKWEMLTDLISKGEMAPEDMLADVFMEHLKKHKNAKGIIIEGYPRDLRQVEEYDKLVGRVDFVFLLDCDEYYCTQRLLSRGNKNGHLEDNLAAISRRISFFKNNTLPVIKHYDDMGKVVVLDGDRDATEIAFDLSQLFESQFAKHIKKRKDVPPMAKTDNFVDLIPPASVYKARREERNEKPKQETPSNVIPPPTITVKDEGRKSGLPQCPIIFVAGGPGSGKGTQCKMIVDRYKTFVHLSMGDILRTEIATKGTADKKWGMVSSLVQKGEMAPQEMTIDLLYNSLKQYPDAKAFIIEGYPRDKHQVEEFNKHIGGLNLVLLLDCEEYYMQKRLVDRGRNEDRVDDNLNAIANRLNFYKNNTLPILKHYEDNGQLVVLNGDRDAKEIFYDICQLIEFALFGKKTGPEGKADKAISKKPTHINLDDPQTIEAATRIQAGVRGHIVRKEVKPKEVKKESTNIYSKRNAGKNIKKFKPVEEEVIEAAISKEGASRTGDTIANPYHTAKLDEAGNDD</sequence>
<feature type="region of interest" description="Disordered" evidence="4">
    <location>
        <begin position="66"/>
        <end position="109"/>
    </location>
</feature>
<feature type="region of interest" description="Disordered" evidence="4">
    <location>
        <begin position="669"/>
        <end position="690"/>
    </location>
</feature>
<evidence type="ECO:0000256" key="2">
    <source>
        <dbReference type="ARBA" id="ARBA00022741"/>
    </source>
</evidence>
<dbReference type="GO" id="GO:0000166">
    <property type="term" value="F:nucleotide binding"/>
    <property type="evidence" value="ECO:0007669"/>
    <property type="project" value="UniProtKB-KW"/>
</dbReference>
<dbReference type="PRINTS" id="PR00094">
    <property type="entry name" value="ADENYLTKNASE"/>
</dbReference>
<dbReference type="PANTHER" id="PTHR23359">
    <property type="entry name" value="NUCLEOTIDE KINASE"/>
    <property type="match status" value="1"/>
</dbReference>
<dbReference type="InterPro" id="IPR027417">
    <property type="entry name" value="P-loop_NTPase"/>
</dbReference>
<keyword evidence="6" id="KW-1185">Reference proteome</keyword>
<protein>
    <recommendedName>
        <fullName evidence="7">Adenylate kinase</fullName>
    </recommendedName>
</protein>